<evidence type="ECO:0000256" key="2">
    <source>
        <dbReference type="ARBA" id="ARBA00022723"/>
    </source>
</evidence>
<keyword evidence="2 7" id="KW-0479">Metal-binding</keyword>
<dbReference type="GO" id="GO:0005524">
    <property type="term" value="F:ATP binding"/>
    <property type="evidence" value="ECO:0007669"/>
    <property type="project" value="InterPro"/>
</dbReference>
<dbReference type="HAMAP" id="MF_01152">
    <property type="entry name" value="DnaJ"/>
    <property type="match status" value="1"/>
</dbReference>
<dbReference type="SUPFAM" id="SSF57938">
    <property type="entry name" value="DnaJ/Hsp40 cysteine-rich domain"/>
    <property type="match status" value="1"/>
</dbReference>
<feature type="zinc finger region" description="CR-type" evidence="8">
    <location>
        <begin position="117"/>
        <end position="196"/>
    </location>
</feature>
<sequence>MNAWESYRILDVSPRASWEKIRSRFRALVYEFHPDRNPDNPDAAARFRQVVEAYETIRAARARSRKQERHYYQANFQVNDELFEEFFGISKPAGPPPNSGPDFRYDLRIPFIAAIQGMETTIEVPQVQPCPHCESTGRKQSGRQNLCPDCHGKGYRPIAPGLLRLGPLCQRCQGKGRLGEPSSCPVCLGTGYQSTLRSYHLKIPAGTEDGDRLRFTGEGGPGFRNGPPGNLEVVISVEPHAFFTRKGKDLYCTLEVSFAKAALGGTVRVPTLDGFRLVHLPQGTQSGQVIRFPGAGAPGGPGMTAGDQIVEIVVTTPQGLTPGQRQILEEFHQLEQKELGLAAHE</sequence>
<feature type="binding site" evidence="7">
    <location>
        <position position="150"/>
    </location>
    <ligand>
        <name>Zn(2+)</name>
        <dbReference type="ChEBI" id="CHEBI:29105"/>
        <label>2</label>
    </ligand>
</feature>
<dbReference type="InterPro" id="IPR001623">
    <property type="entry name" value="DnaJ_domain"/>
</dbReference>
<feature type="binding site" evidence="7">
    <location>
        <position position="169"/>
    </location>
    <ligand>
        <name>Zn(2+)</name>
        <dbReference type="ChEBI" id="CHEBI:29105"/>
        <label>2</label>
    </ligand>
</feature>
<dbReference type="PANTHER" id="PTHR43096">
    <property type="entry name" value="DNAJ HOMOLOG 1, MITOCHONDRIAL-RELATED"/>
    <property type="match status" value="1"/>
</dbReference>
<feature type="domain" description="J" evidence="9">
    <location>
        <begin position="5"/>
        <end position="72"/>
    </location>
</feature>
<dbReference type="Pfam" id="PF00226">
    <property type="entry name" value="DnaJ"/>
    <property type="match status" value="1"/>
</dbReference>
<dbReference type="GO" id="GO:0009408">
    <property type="term" value="P:response to heat"/>
    <property type="evidence" value="ECO:0007669"/>
    <property type="project" value="InterPro"/>
</dbReference>
<keyword evidence="7" id="KW-0143">Chaperone</keyword>
<feature type="binding site" evidence="7">
    <location>
        <position position="184"/>
    </location>
    <ligand>
        <name>Zn(2+)</name>
        <dbReference type="ChEBI" id="CHEBI:29105"/>
        <label>1</label>
    </ligand>
</feature>
<dbReference type="GO" id="GO:0051082">
    <property type="term" value="F:unfolded protein binding"/>
    <property type="evidence" value="ECO:0007669"/>
    <property type="project" value="UniProtKB-UniRule"/>
</dbReference>
<gene>
    <name evidence="7" type="primary">dnaJ</name>
    <name evidence="11" type="ORF">ENV62_09375</name>
</gene>
<dbReference type="Gene3D" id="2.10.230.10">
    <property type="entry name" value="Heat shock protein DnaJ, cysteine-rich domain"/>
    <property type="match status" value="1"/>
</dbReference>
<dbReference type="Gene3D" id="1.10.287.110">
    <property type="entry name" value="DnaJ domain"/>
    <property type="match status" value="1"/>
</dbReference>
<protein>
    <recommendedName>
        <fullName evidence="7">Chaperone protein DnaJ</fullName>
    </recommendedName>
</protein>
<dbReference type="Gene3D" id="2.60.260.20">
    <property type="entry name" value="Urease metallochaperone UreE, N-terminal domain"/>
    <property type="match status" value="2"/>
</dbReference>
<dbReference type="InterPro" id="IPR008971">
    <property type="entry name" value="HSP40/DnaJ_pept-bd"/>
</dbReference>
<dbReference type="AlphaFoldDB" id="A0A7C3SLW6"/>
<feature type="binding site" evidence="7">
    <location>
        <position position="130"/>
    </location>
    <ligand>
        <name>Zn(2+)</name>
        <dbReference type="ChEBI" id="CHEBI:29105"/>
        <label>1</label>
    </ligand>
</feature>
<comment type="similarity">
    <text evidence="7">Belongs to the DnaJ family.</text>
</comment>
<dbReference type="GO" id="GO:0006260">
    <property type="term" value="P:DNA replication"/>
    <property type="evidence" value="ECO:0007669"/>
    <property type="project" value="UniProtKB-KW"/>
</dbReference>
<dbReference type="InterPro" id="IPR012724">
    <property type="entry name" value="DnaJ"/>
</dbReference>
<comment type="function">
    <text evidence="7">Participates actively in the response to hyperosmotic and heat shock by preventing the aggregation of stress-denatured proteins and by disaggregating proteins, also in an autonomous, DnaK-independent fashion. Unfolded proteins bind initially to DnaJ; upon interaction with the DnaJ-bound protein, DnaK hydrolyzes its bound ATP, resulting in the formation of a stable complex. GrpE releases ADP from DnaK; ATP binding to DnaK triggers the release of the substrate protein, thus completing the reaction cycle. Several rounds of ATP-dependent interactions between DnaJ, DnaK and GrpE are required for fully efficient folding. Also involved, together with DnaK and GrpE, in the DNA replication of plasmids through activation of initiation proteins.</text>
</comment>
<dbReference type="InterPro" id="IPR036869">
    <property type="entry name" value="J_dom_sf"/>
</dbReference>
<dbReference type="FunFam" id="2.60.260.20:FF:000005">
    <property type="entry name" value="Chaperone protein dnaJ 1, mitochondrial"/>
    <property type="match status" value="1"/>
</dbReference>
<dbReference type="InterPro" id="IPR036410">
    <property type="entry name" value="HSP_DnaJ_Cys-rich_dom_sf"/>
</dbReference>
<dbReference type="CDD" id="cd10719">
    <property type="entry name" value="DnaJ_zf"/>
    <property type="match status" value="1"/>
</dbReference>
<feature type="binding site" evidence="7">
    <location>
        <position position="187"/>
    </location>
    <ligand>
        <name>Zn(2+)</name>
        <dbReference type="ChEBI" id="CHEBI:29105"/>
        <label>1</label>
    </ligand>
</feature>
<feature type="binding site" evidence="7">
    <location>
        <position position="133"/>
    </location>
    <ligand>
        <name>Zn(2+)</name>
        <dbReference type="ChEBI" id="CHEBI:29105"/>
        <label>1</label>
    </ligand>
</feature>
<dbReference type="Pfam" id="PF00684">
    <property type="entry name" value="DnaJ_CXXCXGXG"/>
    <property type="match status" value="1"/>
</dbReference>
<dbReference type="PROSITE" id="PS51188">
    <property type="entry name" value="ZF_CR"/>
    <property type="match status" value="1"/>
</dbReference>
<evidence type="ECO:0000256" key="5">
    <source>
        <dbReference type="ARBA" id="ARBA00022833"/>
    </source>
</evidence>
<dbReference type="GO" id="GO:0005737">
    <property type="term" value="C:cytoplasm"/>
    <property type="evidence" value="ECO:0007669"/>
    <property type="project" value="UniProtKB-SubCell"/>
</dbReference>
<dbReference type="PANTHER" id="PTHR43096:SF10">
    <property type="entry name" value="CHAPERONE PROTEIN DNAJ A6, CHLOROPLASTIC"/>
    <property type="match status" value="1"/>
</dbReference>
<proteinExistence type="inferred from homology"/>
<keyword evidence="1 7" id="KW-0235">DNA replication</keyword>
<feature type="binding site" evidence="7">
    <location>
        <position position="172"/>
    </location>
    <ligand>
        <name>Zn(2+)</name>
        <dbReference type="ChEBI" id="CHEBI:29105"/>
        <label>2</label>
    </ligand>
</feature>
<dbReference type="GO" id="GO:0008270">
    <property type="term" value="F:zinc ion binding"/>
    <property type="evidence" value="ECO:0007669"/>
    <property type="project" value="UniProtKB-UniRule"/>
</dbReference>
<dbReference type="EMBL" id="DTHB01000053">
    <property type="protein sequence ID" value="HGB15427.1"/>
    <property type="molecule type" value="Genomic_DNA"/>
</dbReference>
<dbReference type="PROSITE" id="PS50076">
    <property type="entry name" value="DNAJ_2"/>
    <property type="match status" value="1"/>
</dbReference>
<reference evidence="11" key="1">
    <citation type="journal article" date="2020" name="mSystems">
        <title>Genome- and Community-Level Interaction Insights into Carbon Utilization and Element Cycling Functions of Hydrothermarchaeota in Hydrothermal Sediment.</title>
        <authorList>
            <person name="Zhou Z."/>
            <person name="Liu Y."/>
            <person name="Xu W."/>
            <person name="Pan J."/>
            <person name="Luo Z.H."/>
            <person name="Li M."/>
        </authorList>
    </citation>
    <scope>NUCLEOTIDE SEQUENCE [LARGE SCALE GENOMIC DNA]</scope>
    <source>
        <strain evidence="11">SpSt-776</strain>
    </source>
</reference>
<comment type="subcellular location">
    <subcellularLocation>
        <location evidence="7">Cytoplasm</location>
    </subcellularLocation>
</comment>
<evidence type="ECO:0000256" key="8">
    <source>
        <dbReference type="PROSITE-ProRule" id="PRU00546"/>
    </source>
</evidence>
<evidence type="ECO:0000256" key="7">
    <source>
        <dbReference type="HAMAP-Rule" id="MF_01152"/>
    </source>
</evidence>
<dbReference type="SUPFAM" id="SSF49493">
    <property type="entry name" value="HSP40/DnaJ peptide-binding domain"/>
    <property type="match status" value="2"/>
</dbReference>
<accession>A0A7C3SLW6</accession>
<dbReference type="CDD" id="cd10747">
    <property type="entry name" value="DnaJ_C"/>
    <property type="match status" value="1"/>
</dbReference>
<dbReference type="GO" id="GO:0031072">
    <property type="term" value="F:heat shock protein binding"/>
    <property type="evidence" value="ECO:0007669"/>
    <property type="project" value="InterPro"/>
</dbReference>
<comment type="domain">
    <text evidence="7">The J domain is necessary and sufficient to stimulate DnaK ATPase activity. Zinc center 1 plays an important role in the autonomous, DnaK-independent chaperone activity of DnaJ. Zinc center 2 is essential for interaction with DnaK and for DnaJ activity.</text>
</comment>
<keyword evidence="7" id="KW-0963">Cytoplasm</keyword>
<dbReference type="CDD" id="cd06257">
    <property type="entry name" value="DnaJ"/>
    <property type="match status" value="1"/>
</dbReference>
<evidence type="ECO:0000256" key="4">
    <source>
        <dbReference type="ARBA" id="ARBA00022771"/>
    </source>
</evidence>
<name>A0A7C3SLW6_9BACT</name>
<comment type="caution">
    <text evidence="11">The sequence shown here is derived from an EMBL/GenBank/DDBJ whole genome shotgun (WGS) entry which is preliminary data.</text>
</comment>
<keyword evidence="6 7" id="KW-0346">Stress response</keyword>
<evidence type="ECO:0000256" key="1">
    <source>
        <dbReference type="ARBA" id="ARBA00022705"/>
    </source>
</evidence>
<keyword evidence="4 7" id="KW-0863">Zinc-finger</keyword>
<feature type="domain" description="CR-type" evidence="10">
    <location>
        <begin position="117"/>
        <end position="196"/>
    </location>
</feature>
<evidence type="ECO:0000256" key="3">
    <source>
        <dbReference type="ARBA" id="ARBA00022737"/>
    </source>
</evidence>
<evidence type="ECO:0000256" key="6">
    <source>
        <dbReference type="ARBA" id="ARBA00023016"/>
    </source>
</evidence>
<keyword evidence="3 7" id="KW-0677">Repeat</keyword>
<keyword evidence="5 7" id="KW-0862">Zinc</keyword>
<dbReference type="GO" id="GO:0042026">
    <property type="term" value="P:protein refolding"/>
    <property type="evidence" value="ECO:0007669"/>
    <property type="project" value="TreeGrafter"/>
</dbReference>
<organism evidence="11">
    <name type="scientific">Desulfobacca acetoxidans</name>
    <dbReference type="NCBI Taxonomy" id="60893"/>
    <lineage>
        <taxon>Bacteria</taxon>
        <taxon>Pseudomonadati</taxon>
        <taxon>Thermodesulfobacteriota</taxon>
        <taxon>Desulfobaccia</taxon>
        <taxon>Desulfobaccales</taxon>
        <taxon>Desulfobaccaceae</taxon>
        <taxon>Desulfobacca</taxon>
    </lineage>
</organism>
<dbReference type="InterPro" id="IPR002939">
    <property type="entry name" value="DnaJ_C"/>
</dbReference>
<feature type="binding site" evidence="7">
    <location>
        <position position="147"/>
    </location>
    <ligand>
        <name>Zn(2+)</name>
        <dbReference type="ChEBI" id="CHEBI:29105"/>
        <label>2</label>
    </ligand>
</feature>
<dbReference type="PRINTS" id="PR00625">
    <property type="entry name" value="JDOMAIN"/>
</dbReference>
<dbReference type="SUPFAM" id="SSF46565">
    <property type="entry name" value="Chaperone J-domain"/>
    <property type="match status" value="1"/>
</dbReference>
<dbReference type="InterPro" id="IPR001305">
    <property type="entry name" value="HSP_DnaJ_Cys-rich_dom"/>
</dbReference>
<evidence type="ECO:0000313" key="11">
    <source>
        <dbReference type="EMBL" id="HGB15427.1"/>
    </source>
</evidence>
<comment type="cofactor">
    <cofactor evidence="7">
        <name>Zn(2+)</name>
        <dbReference type="ChEBI" id="CHEBI:29105"/>
    </cofactor>
    <text evidence="7">Binds 2 Zn(2+) ions per monomer.</text>
</comment>
<dbReference type="SMART" id="SM00271">
    <property type="entry name" value="DnaJ"/>
    <property type="match status" value="1"/>
</dbReference>
<evidence type="ECO:0000259" key="10">
    <source>
        <dbReference type="PROSITE" id="PS51188"/>
    </source>
</evidence>
<comment type="subunit">
    <text evidence="7">Homodimer.</text>
</comment>
<dbReference type="Pfam" id="PF01556">
    <property type="entry name" value="DnaJ_C"/>
    <property type="match status" value="1"/>
</dbReference>
<comment type="caution">
    <text evidence="7">Lacks conserved residue(s) required for the propagation of feature annotation.</text>
</comment>
<evidence type="ECO:0000259" key="9">
    <source>
        <dbReference type="PROSITE" id="PS50076"/>
    </source>
</evidence>